<dbReference type="PANTHER" id="PTHR12216">
    <property type="entry name" value="UROCANATE HYDRATASE"/>
    <property type="match status" value="1"/>
</dbReference>
<dbReference type="AlphaFoldDB" id="A7TBV0"/>
<dbReference type="PhylomeDB" id="A7TBV0"/>
<dbReference type="Proteomes" id="UP000001593">
    <property type="component" value="Unassembled WGS sequence"/>
</dbReference>
<evidence type="ECO:0000313" key="2">
    <source>
        <dbReference type="EMBL" id="EDO26503.1"/>
    </source>
</evidence>
<dbReference type="InParanoid" id="A7TBV0"/>
<dbReference type="InterPro" id="IPR035085">
    <property type="entry name" value="Urocanase_Rossmann-like"/>
</dbReference>
<dbReference type="Pfam" id="PF01175">
    <property type="entry name" value="Urocanase"/>
    <property type="match status" value="1"/>
</dbReference>
<dbReference type="Gene3D" id="3.40.50.10730">
    <property type="entry name" value="Urocanase like domains"/>
    <property type="match status" value="1"/>
</dbReference>
<proteinExistence type="predicted"/>
<sequence length="80" mass="9284">EALADEYDRTGELLVDFGSDQTSLHNPYNGGYYPVQVSFDEANEIMKDDPERFKNLVQQSLLRQVAAINRLHTRGMFFWD</sequence>
<dbReference type="STRING" id="45351.A7TBV0"/>
<dbReference type="InterPro" id="IPR023637">
    <property type="entry name" value="Urocanase-like"/>
</dbReference>
<gene>
    <name evidence="2" type="ORF">NEMVEDRAFT_v1g8348</name>
</gene>
<accession>A7TBV0</accession>
<feature type="non-terminal residue" evidence="2">
    <location>
        <position position="80"/>
    </location>
</feature>
<dbReference type="HOGENOM" id="CLU_018868_3_0_1"/>
<name>A7TBV0_NEMVE</name>
<dbReference type="InterPro" id="IPR036190">
    <property type="entry name" value="Urocanase_sf"/>
</dbReference>
<feature type="non-terminal residue" evidence="2">
    <location>
        <position position="1"/>
    </location>
</feature>
<dbReference type="PANTHER" id="PTHR12216:SF3">
    <property type="entry name" value="UROCANATE HYDRATASE"/>
    <property type="match status" value="1"/>
</dbReference>
<dbReference type="EMBL" id="DS475700">
    <property type="protein sequence ID" value="EDO26503.1"/>
    <property type="molecule type" value="Genomic_DNA"/>
</dbReference>
<keyword evidence="3" id="KW-1185">Reference proteome</keyword>
<dbReference type="eggNOG" id="ENOG502QR75">
    <property type="taxonomic scope" value="Eukaryota"/>
</dbReference>
<feature type="domain" description="Urocanase Rossmann-like" evidence="1">
    <location>
        <begin position="12"/>
        <end position="80"/>
    </location>
</feature>
<protein>
    <recommendedName>
        <fullName evidence="1">Urocanase Rossmann-like domain-containing protein</fullName>
    </recommendedName>
</protein>
<evidence type="ECO:0000259" key="1">
    <source>
        <dbReference type="Pfam" id="PF01175"/>
    </source>
</evidence>
<organism evidence="2 3">
    <name type="scientific">Nematostella vectensis</name>
    <name type="common">Starlet sea anemone</name>
    <dbReference type="NCBI Taxonomy" id="45351"/>
    <lineage>
        <taxon>Eukaryota</taxon>
        <taxon>Metazoa</taxon>
        <taxon>Cnidaria</taxon>
        <taxon>Anthozoa</taxon>
        <taxon>Hexacorallia</taxon>
        <taxon>Actiniaria</taxon>
        <taxon>Edwardsiidae</taxon>
        <taxon>Nematostella</taxon>
    </lineage>
</organism>
<evidence type="ECO:0000313" key="3">
    <source>
        <dbReference type="Proteomes" id="UP000001593"/>
    </source>
</evidence>
<reference evidence="2 3" key="1">
    <citation type="journal article" date="2007" name="Science">
        <title>Sea anemone genome reveals ancestral eumetazoan gene repertoire and genomic organization.</title>
        <authorList>
            <person name="Putnam N.H."/>
            <person name="Srivastava M."/>
            <person name="Hellsten U."/>
            <person name="Dirks B."/>
            <person name="Chapman J."/>
            <person name="Salamov A."/>
            <person name="Terry A."/>
            <person name="Shapiro H."/>
            <person name="Lindquist E."/>
            <person name="Kapitonov V.V."/>
            <person name="Jurka J."/>
            <person name="Genikhovich G."/>
            <person name="Grigoriev I.V."/>
            <person name="Lucas S.M."/>
            <person name="Steele R.E."/>
            <person name="Finnerty J.R."/>
            <person name="Technau U."/>
            <person name="Martindale M.Q."/>
            <person name="Rokhsar D.S."/>
        </authorList>
    </citation>
    <scope>NUCLEOTIDE SEQUENCE [LARGE SCALE GENOMIC DNA]</scope>
    <source>
        <strain evidence="3">CH2 X CH6</strain>
    </source>
</reference>
<dbReference type="InterPro" id="IPR038364">
    <property type="entry name" value="Urocanase_central_sf"/>
</dbReference>
<dbReference type="SUPFAM" id="SSF111326">
    <property type="entry name" value="Urocanase"/>
    <property type="match status" value="1"/>
</dbReference>